<dbReference type="PANTHER" id="PTHR31901">
    <property type="entry name" value="GH3 DOMAIN-CONTAINING PROTEIN"/>
    <property type="match status" value="1"/>
</dbReference>
<dbReference type="Pfam" id="PF03321">
    <property type="entry name" value="GH3"/>
    <property type="match status" value="1"/>
</dbReference>
<evidence type="ECO:0000313" key="4">
    <source>
        <dbReference type="Proteomes" id="UP000053424"/>
    </source>
</evidence>
<dbReference type="PANTHER" id="PTHR31901:SF9">
    <property type="entry name" value="GH3 DOMAIN-CONTAINING PROTEIN"/>
    <property type="match status" value="1"/>
</dbReference>
<dbReference type="InterPro" id="IPR055377">
    <property type="entry name" value="GH3_M"/>
</dbReference>
<protein>
    <submittedName>
        <fullName evidence="3">Uncharacterized protein</fullName>
    </submittedName>
</protein>
<evidence type="ECO:0000259" key="1">
    <source>
        <dbReference type="Pfam" id="PF23571"/>
    </source>
</evidence>
<dbReference type="GO" id="GO:0016881">
    <property type="term" value="F:acid-amino acid ligase activity"/>
    <property type="evidence" value="ECO:0007669"/>
    <property type="project" value="TreeGrafter"/>
</dbReference>
<evidence type="ECO:0000259" key="2">
    <source>
        <dbReference type="Pfam" id="PF23572"/>
    </source>
</evidence>
<dbReference type="Proteomes" id="UP000053424">
    <property type="component" value="Unassembled WGS sequence"/>
</dbReference>
<sequence>MTSPFAVWLLPSYHANIFMTVLFALIDPSVSMIESAFSIYIYDGVRTLEEHWETMLNAIQTGVLPNNYELGEFRSHIEAQFNPNPDRAEELRKIQKGEEGWLKRVWPSLTLINSTFSGMFASPLPKLRHHFGPSVQLKSGVLAATEGLIGLAYDANDTNLYRLEFAGHIEFLDITEKEGVSANLVQPWQVEVGKKYEVVITNKDGLWRYQLHDIVEVAGFSPEEGIPLIRFVERKGVAFRVGGEFFTESFLRKIIGSLADDSIGRILEFTTVLDERNELPAYGFLVEIDGEIGRNPAQARVLVQGRLQTDIAYKNYCDDSYAGDPTIRVLKPGTFKEYRQWKGDTNGISAGQIKVPTMLTDAVTIDWLAQRVMLEV</sequence>
<reference evidence="4" key="2">
    <citation type="submission" date="2015-01" db="EMBL/GenBank/DDBJ databases">
        <title>Evolutionary Origins and Diversification of the Mycorrhizal Mutualists.</title>
        <authorList>
            <consortium name="DOE Joint Genome Institute"/>
            <consortium name="Mycorrhizal Genomics Consortium"/>
            <person name="Kohler A."/>
            <person name="Kuo A."/>
            <person name="Nagy L.G."/>
            <person name="Floudas D."/>
            <person name="Copeland A."/>
            <person name="Barry K.W."/>
            <person name="Cichocki N."/>
            <person name="Veneault-Fourrey C."/>
            <person name="LaButti K."/>
            <person name="Lindquist E.A."/>
            <person name="Lipzen A."/>
            <person name="Lundell T."/>
            <person name="Morin E."/>
            <person name="Murat C."/>
            <person name="Riley R."/>
            <person name="Ohm R."/>
            <person name="Sun H."/>
            <person name="Tunlid A."/>
            <person name="Henrissat B."/>
            <person name="Grigoriev I.V."/>
            <person name="Hibbett D.S."/>
            <person name="Martin F."/>
        </authorList>
    </citation>
    <scope>NUCLEOTIDE SEQUENCE [LARGE SCALE GENOMIC DNA]</scope>
    <source>
        <strain evidence="4">h7</strain>
    </source>
</reference>
<proteinExistence type="predicted"/>
<dbReference type="EMBL" id="KN831804">
    <property type="protein sequence ID" value="KIM36507.1"/>
    <property type="molecule type" value="Genomic_DNA"/>
</dbReference>
<gene>
    <name evidence="3" type="ORF">M413DRAFT_287801</name>
</gene>
<reference evidence="3 4" key="1">
    <citation type="submission" date="2014-04" db="EMBL/GenBank/DDBJ databases">
        <authorList>
            <consortium name="DOE Joint Genome Institute"/>
            <person name="Kuo A."/>
            <person name="Gay G."/>
            <person name="Dore J."/>
            <person name="Kohler A."/>
            <person name="Nagy L.G."/>
            <person name="Floudas D."/>
            <person name="Copeland A."/>
            <person name="Barry K.W."/>
            <person name="Cichocki N."/>
            <person name="Veneault-Fourrey C."/>
            <person name="LaButti K."/>
            <person name="Lindquist E.A."/>
            <person name="Lipzen A."/>
            <person name="Lundell T."/>
            <person name="Morin E."/>
            <person name="Murat C."/>
            <person name="Sun H."/>
            <person name="Tunlid A."/>
            <person name="Henrissat B."/>
            <person name="Grigoriev I.V."/>
            <person name="Hibbett D.S."/>
            <person name="Martin F."/>
            <person name="Nordberg H.P."/>
            <person name="Cantor M.N."/>
            <person name="Hua S.X."/>
        </authorList>
    </citation>
    <scope>NUCLEOTIDE SEQUENCE [LARGE SCALE GENOMIC DNA]</scope>
    <source>
        <strain evidence="4">h7</strain>
    </source>
</reference>
<feature type="domain" description="GH3 C-terminal" evidence="2">
    <location>
        <begin position="265"/>
        <end position="361"/>
    </location>
</feature>
<dbReference type="OrthoDB" id="2979464at2759"/>
<dbReference type="InterPro" id="IPR004993">
    <property type="entry name" value="GH3"/>
</dbReference>
<accession>A0A0C2Y629</accession>
<dbReference type="GO" id="GO:0005737">
    <property type="term" value="C:cytoplasm"/>
    <property type="evidence" value="ECO:0007669"/>
    <property type="project" value="TreeGrafter"/>
</dbReference>
<organism evidence="3 4">
    <name type="scientific">Hebeloma cylindrosporum</name>
    <dbReference type="NCBI Taxonomy" id="76867"/>
    <lineage>
        <taxon>Eukaryota</taxon>
        <taxon>Fungi</taxon>
        <taxon>Dikarya</taxon>
        <taxon>Basidiomycota</taxon>
        <taxon>Agaricomycotina</taxon>
        <taxon>Agaricomycetes</taxon>
        <taxon>Agaricomycetidae</taxon>
        <taxon>Agaricales</taxon>
        <taxon>Agaricineae</taxon>
        <taxon>Hymenogastraceae</taxon>
        <taxon>Hebeloma</taxon>
    </lineage>
</organism>
<dbReference type="Pfam" id="PF23572">
    <property type="entry name" value="GH3_C"/>
    <property type="match status" value="1"/>
</dbReference>
<dbReference type="AlphaFoldDB" id="A0A0C2Y629"/>
<evidence type="ECO:0000313" key="3">
    <source>
        <dbReference type="EMBL" id="KIM36507.1"/>
    </source>
</evidence>
<feature type="domain" description="GH3 middle" evidence="1">
    <location>
        <begin position="167"/>
        <end position="234"/>
    </location>
</feature>
<dbReference type="InterPro" id="IPR055378">
    <property type="entry name" value="GH3_C"/>
</dbReference>
<keyword evidence="4" id="KW-1185">Reference proteome</keyword>
<name>A0A0C2Y629_HEBCY</name>
<dbReference type="Pfam" id="PF23571">
    <property type="entry name" value="GH3_M"/>
    <property type="match status" value="1"/>
</dbReference>
<dbReference type="HOGENOM" id="CLU_062473_0_0_1"/>